<dbReference type="InterPro" id="IPR018060">
    <property type="entry name" value="HTH_AraC"/>
</dbReference>
<accession>A0A0S7BFW8</accession>
<evidence type="ECO:0000313" key="5">
    <source>
        <dbReference type="EMBL" id="GAP13382.1"/>
    </source>
</evidence>
<dbReference type="InterPro" id="IPR029442">
    <property type="entry name" value="GyrI-like"/>
</dbReference>
<dbReference type="RefSeq" id="WP_075072720.1">
    <property type="nucleotide sequence ID" value="NZ_DF967972.1"/>
</dbReference>
<dbReference type="PANTHER" id="PTHR47504:SF5">
    <property type="entry name" value="RIGHT ORIGIN-BINDING PROTEIN"/>
    <property type="match status" value="1"/>
</dbReference>
<dbReference type="InterPro" id="IPR050959">
    <property type="entry name" value="MarA-like"/>
</dbReference>
<dbReference type="SUPFAM" id="SSF55136">
    <property type="entry name" value="Probable bacterial effector-binding domain"/>
    <property type="match status" value="1"/>
</dbReference>
<dbReference type="OrthoDB" id="110167at2"/>
<evidence type="ECO:0000259" key="4">
    <source>
        <dbReference type="PROSITE" id="PS01124"/>
    </source>
</evidence>
<dbReference type="Gene3D" id="3.20.80.10">
    <property type="entry name" value="Regulatory factor, effector binding domain"/>
    <property type="match status" value="1"/>
</dbReference>
<dbReference type="InterPro" id="IPR020449">
    <property type="entry name" value="Tscrpt_reg_AraC-type_HTH"/>
</dbReference>
<reference evidence="5" key="1">
    <citation type="submission" date="2015-07" db="EMBL/GenBank/DDBJ databases">
        <title>Draft Genome Sequences of Anaerolinea thermolimosa IMO-1, Bellilinea caldifistulae GOMI-1, Leptolinea tardivitalis YMTK-2, Levilinea saccharolytica KIBI-1,Longilinea arvoryzae KOME-1, Previously Described as Members of the Anaerolineaceae (Chloroflexi).</title>
        <authorList>
            <person name="Sekiguchi Y."/>
            <person name="Ohashi A."/>
            <person name="Matsuura N."/>
            <person name="Tourlousse M.D."/>
        </authorList>
    </citation>
    <scope>NUCLEOTIDE SEQUENCE [LARGE SCALE GENOMIC DNA]</scope>
    <source>
        <strain evidence="5">KOME-1</strain>
    </source>
</reference>
<dbReference type="InterPro" id="IPR011256">
    <property type="entry name" value="Reg_factor_effector_dom_sf"/>
</dbReference>
<feature type="domain" description="HTH araC/xylS-type" evidence="4">
    <location>
        <begin position="10"/>
        <end position="109"/>
    </location>
</feature>
<gene>
    <name evidence="5" type="ORF">LARV_01135</name>
</gene>
<keyword evidence="1" id="KW-0805">Transcription regulation</keyword>
<keyword evidence="2 5" id="KW-0238">DNA-binding</keyword>
<evidence type="ECO:0000313" key="6">
    <source>
        <dbReference type="Proteomes" id="UP000055060"/>
    </source>
</evidence>
<evidence type="ECO:0000256" key="1">
    <source>
        <dbReference type="ARBA" id="ARBA00023015"/>
    </source>
</evidence>
<dbReference type="AlphaFoldDB" id="A0A0S7BFW8"/>
<protein>
    <submittedName>
        <fullName evidence="5">Transcriptional regulator containing an amidase domain and an AraC-type DNA-binding HTH domain</fullName>
    </submittedName>
</protein>
<dbReference type="EMBL" id="DF967972">
    <property type="protein sequence ID" value="GAP13382.1"/>
    <property type="molecule type" value="Genomic_DNA"/>
</dbReference>
<dbReference type="PROSITE" id="PS00041">
    <property type="entry name" value="HTH_ARAC_FAMILY_1"/>
    <property type="match status" value="1"/>
</dbReference>
<dbReference type="SUPFAM" id="SSF46689">
    <property type="entry name" value="Homeodomain-like"/>
    <property type="match status" value="2"/>
</dbReference>
<dbReference type="InterPro" id="IPR018062">
    <property type="entry name" value="HTH_AraC-typ_CS"/>
</dbReference>
<keyword evidence="6" id="KW-1185">Reference proteome</keyword>
<dbReference type="Gene3D" id="1.10.10.60">
    <property type="entry name" value="Homeodomain-like"/>
    <property type="match status" value="2"/>
</dbReference>
<dbReference type="Proteomes" id="UP000055060">
    <property type="component" value="Unassembled WGS sequence"/>
</dbReference>
<sequence length="288" mass="33221">MVSDCYATFSKSIDFIEANLKEPITVTAIAGQVANYSLYHFVRLFRILTGETPGSYLKKRRLSEAAREIVDSNRSILDVAVAYQFGSHESFTRSFKKHFGVTPGELRRRLIFLHLTSRAMIVPVLLDPIITQTPHLDHQSNLLLAGLAYHGDNAHFELVDLWRSLMEQRHLLPNQRSLREAYGLWRYPNNFQVDRNFDYLAGVAMENLADLPPRFASADLKPCLYARFEHPGSLEHIRSTYIYIYGEWLPQSQYRLAGNYDLEFYDERFTGPDREDSVLNILVPVTTK</sequence>
<dbReference type="Pfam" id="PF12833">
    <property type="entry name" value="HTH_18"/>
    <property type="match status" value="1"/>
</dbReference>
<name>A0A0S7BFW8_9CHLR</name>
<organism evidence="5">
    <name type="scientific">Longilinea arvoryzae</name>
    <dbReference type="NCBI Taxonomy" id="360412"/>
    <lineage>
        <taxon>Bacteria</taxon>
        <taxon>Bacillati</taxon>
        <taxon>Chloroflexota</taxon>
        <taxon>Anaerolineae</taxon>
        <taxon>Anaerolineales</taxon>
        <taxon>Anaerolineaceae</taxon>
        <taxon>Longilinea</taxon>
    </lineage>
</organism>
<dbReference type="Pfam" id="PF06445">
    <property type="entry name" value="GyrI-like"/>
    <property type="match status" value="1"/>
</dbReference>
<dbReference type="GO" id="GO:0003700">
    <property type="term" value="F:DNA-binding transcription factor activity"/>
    <property type="evidence" value="ECO:0007669"/>
    <property type="project" value="InterPro"/>
</dbReference>
<evidence type="ECO:0000256" key="3">
    <source>
        <dbReference type="ARBA" id="ARBA00023163"/>
    </source>
</evidence>
<dbReference type="InterPro" id="IPR009057">
    <property type="entry name" value="Homeodomain-like_sf"/>
</dbReference>
<dbReference type="InterPro" id="IPR010499">
    <property type="entry name" value="AraC_E-bd"/>
</dbReference>
<dbReference type="PANTHER" id="PTHR47504">
    <property type="entry name" value="RIGHT ORIGIN-BINDING PROTEIN"/>
    <property type="match status" value="1"/>
</dbReference>
<dbReference type="STRING" id="360412.LARV_01135"/>
<proteinExistence type="predicted"/>
<evidence type="ECO:0000256" key="2">
    <source>
        <dbReference type="ARBA" id="ARBA00023125"/>
    </source>
</evidence>
<dbReference type="PRINTS" id="PR00032">
    <property type="entry name" value="HTHARAC"/>
</dbReference>
<dbReference type="GO" id="GO:0043565">
    <property type="term" value="F:sequence-specific DNA binding"/>
    <property type="evidence" value="ECO:0007669"/>
    <property type="project" value="InterPro"/>
</dbReference>
<dbReference type="SMART" id="SM00342">
    <property type="entry name" value="HTH_ARAC"/>
    <property type="match status" value="1"/>
</dbReference>
<dbReference type="SMART" id="SM00871">
    <property type="entry name" value="AraC_E_bind"/>
    <property type="match status" value="1"/>
</dbReference>
<keyword evidence="3" id="KW-0804">Transcription</keyword>
<dbReference type="PROSITE" id="PS01124">
    <property type="entry name" value="HTH_ARAC_FAMILY_2"/>
    <property type="match status" value="1"/>
</dbReference>